<evidence type="ECO:0000313" key="2">
    <source>
        <dbReference type="Proteomes" id="UP000015100"/>
    </source>
</evidence>
<reference evidence="2" key="2">
    <citation type="submission" date="2013-04" db="EMBL/GenBank/DDBJ databases">
        <title>Genomic mechanisms accounting for the adaptation to parasitism in nematode-trapping fungi.</title>
        <authorList>
            <person name="Ahren D.G."/>
        </authorList>
    </citation>
    <scope>NUCLEOTIDE SEQUENCE [LARGE SCALE GENOMIC DNA]</scope>
    <source>
        <strain evidence="2">CBS 200.50</strain>
    </source>
</reference>
<evidence type="ECO:0000313" key="1">
    <source>
        <dbReference type="EMBL" id="EPS38425.1"/>
    </source>
</evidence>
<sequence length="368" mass="42208">MFESNGLGERYKDFVRSVRFEDPANWIPKLRELAENGLWEMGYDIAEIVDSLRWQTTAISIFPNITKLTISYKIPAGLEANAFIAVLSRISNLPFYRNLKELDVSICKRSISVEAYERNTYESLYQGFVPDAQDFLGPEILQALATDYLRQKLRLPLLPSLRRATISVNGISIPSGEDRVWPVECSSFYYYPLTLAPKLEELRVESTDDLTGRPAITRIVERYPNLKRLELGLFKKEKIRQGLNREAPYECLGRLKKLEEVILPWPTLLREVAQTDYLSDEESIDPELIKGWVAKWVKGGMSRLKTATFEGARNLGYVITWEEITLIVENTGGELELRGNVDDYKDGMLPRLEDVMGLEYEHPDWVGA</sequence>
<comment type="caution">
    <text evidence="1">The sequence shown here is derived from an EMBL/GenBank/DDBJ whole genome shotgun (WGS) entry which is preliminary data.</text>
</comment>
<reference evidence="1 2" key="1">
    <citation type="journal article" date="2013" name="PLoS Genet.">
        <title>Genomic mechanisms accounting for the adaptation to parasitism in nematode-trapping fungi.</title>
        <authorList>
            <person name="Meerupati T."/>
            <person name="Andersson K.M."/>
            <person name="Friman E."/>
            <person name="Kumar D."/>
            <person name="Tunlid A."/>
            <person name="Ahren D."/>
        </authorList>
    </citation>
    <scope>NUCLEOTIDE SEQUENCE [LARGE SCALE GENOMIC DNA]</scope>
    <source>
        <strain evidence="1 2">CBS 200.50</strain>
    </source>
</reference>
<gene>
    <name evidence="1" type="ORF">H072_7823</name>
</gene>
<dbReference type="HOGENOM" id="CLU_752308_0_0_1"/>
<protein>
    <submittedName>
        <fullName evidence="1">Uncharacterized protein</fullName>
    </submittedName>
</protein>
<accession>S8A5Z7</accession>
<dbReference type="Proteomes" id="UP000015100">
    <property type="component" value="Unassembled WGS sequence"/>
</dbReference>
<dbReference type="OrthoDB" id="5301913at2759"/>
<dbReference type="AlphaFoldDB" id="S8A5Z7"/>
<name>S8A5Z7_DACHA</name>
<proteinExistence type="predicted"/>
<dbReference type="EMBL" id="AQGS01000552">
    <property type="protein sequence ID" value="EPS38425.1"/>
    <property type="molecule type" value="Genomic_DNA"/>
</dbReference>
<keyword evidence="2" id="KW-1185">Reference proteome</keyword>
<dbReference type="OMA" id="VITWEEI"/>
<organism evidence="1 2">
    <name type="scientific">Dactylellina haptotyla (strain CBS 200.50)</name>
    <name type="common">Nematode-trapping fungus</name>
    <name type="synonym">Monacrosporium haptotylum</name>
    <dbReference type="NCBI Taxonomy" id="1284197"/>
    <lineage>
        <taxon>Eukaryota</taxon>
        <taxon>Fungi</taxon>
        <taxon>Dikarya</taxon>
        <taxon>Ascomycota</taxon>
        <taxon>Pezizomycotina</taxon>
        <taxon>Orbiliomycetes</taxon>
        <taxon>Orbiliales</taxon>
        <taxon>Orbiliaceae</taxon>
        <taxon>Dactylellina</taxon>
    </lineage>
</organism>